<evidence type="ECO:0000313" key="1">
    <source>
        <dbReference type="EMBL" id="SYV97735.1"/>
    </source>
</evidence>
<dbReference type="AlphaFoldDB" id="A0A3B0PSZ1"/>
<sequence>MKKLDDIQDKYIKELETLKPGTYQYNKRQRW</sequence>
<evidence type="ECO:0000313" key="2">
    <source>
        <dbReference type="Proteomes" id="UP000257559"/>
    </source>
</evidence>
<feature type="non-terminal residue" evidence="1">
    <location>
        <position position="31"/>
    </location>
</feature>
<name>A0A3B0PSZ1_9BACT</name>
<proteinExistence type="predicted"/>
<dbReference type="EMBL" id="LS991951">
    <property type="protein sequence ID" value="SYV97735.1"/>
    <property type="molecule type" value="Genomic_DNA"/>
</dbReference>
<reference evidence="2" key="1">
    <citation type="submission" date="2018-06" db="EMBL/GenBank/DDBJ databases">
        <authorList>
            <consortium name="Pathogen Informatics"/>
        </authorList>
    </citation>
    <scope>NUCLEOTIDE SEQUENCE [LARGE SCALE GENOMIC DNA]</scope>
    <source>
        <strain evidence="2">NCTC10132</strain>
    </source>
</reference>
<organism evidence="1 2">
    <name type="scientific">Mycoplasmopsis edwardii</name>
    <dbReference type="NCBI Taxonomy" id="53558"/>
    <lineage>
        <taxon>Bacteria</taxon>
        <taxon>Bacillati</taxon>
        <taxon>Mycoplasmatota</taxon>
        <taxon>Mycoplasmoidales</taxon>
        <taxon>Metamycoplasmataceae</taxon>
        <taxon>Mycoplasmopsis</taxon>
    </lineage>
</organism>
<dbReference type="KEGG" id="medw:NCTC10132_01103"/>
<protein>
    <submittedName>
        <fullName evidence="1">Uncharacterized protein</fullName>
    </submittedName>
</protein>
<gene>
    <name evidence="1" type="ORF">NCTC10132_01103</name>
</gene>
<accession>A0A3B0PSZ1</accession>
<dbReference type="Proteomes" id="UP000257559">
    <property type="component" value="Chromosome"/>
</dbReference>
<keyword evidence="2" id="KW-1185">Reference proteome</keyword>